<feature type="domain" description="C2H2-type" evidence="2">
    <location>
        <begin position="274"/>
        <end position="294"/>
    </location>
</feature>
<evidence type="ECO:0000259" key="2">
    <source>
        <dbReference type="PROSITE" id="PS00028"/>
    </source>
</evidence>
<dbReference type="InterPro" id="IPR013087">
    <property type="entry name" value="Znf_C2H2_type"/>
</dbReference>
<dbReference type="PROSITE" id="PS00028">
    <property type="entry name" value="ZINC_FINGER_C2H2_1"/>
    <property type="match status" value="3"/>
</dbReference>
<feature type="region of interest" description="Disordered" evidence="1">
    <location>
        <begin position="520"/>
        <end position="641"/>
    </location>
</feature>
<dbReference type="AlphaFoldDB" id="A0AAV9HWP5"/>
<dbReference type="Gene3D" id="3.30.160.60">
    <property type="entry name" value="Classic Zinc Finger"/>
    <property type="match status" value="1"/>
</dbReference>
<feature type="region of interest" description="Disordered" evidence="1">
    <location>
        <begin position="414"/>
        <end position="443"/>
    </location>
</feature>
<feature type="compositionally biased region" description="Polar residues" evidence="1">
    <location>
        <begin position="681"/>
        <end position="690"/>
    </location>
</feature>
<dbReference type="InterPro" id="IPR036236">
    <property type="entry name" value="Znf_C2H2_sf"/>
</dbReference>
<feature type="domain" description="C2H2-type" evidence="2">
    <location>
        <begin position="200"/>
        <end position="221"/>
    </location>
</feature>
<organism evidence="3 4">
    <name type="scientific">Cladorrhinum samala</name>
    <dbReference type="NCBI Taxonomy" id="585594"/>
    <lineage>
        <taxon>Eukaryota</taxon>
        <taxon>Fungi</taxon>
        <taxon>Dikarya</taxon>
        <taxon>Ascomycota</taxon>
        <taxon>Pezizomycotina</taxon>
        <taxon>Sordariomycetes</taxon>
        <taxon>Sordariomycetidae</taxon>
        <taxon>Sordariales</taxon>
        <taxon>Podosporaceae</taxon>
        <taxon>Cladorrhinum</taxon>
    </lineage>
</organism>
<keyword evidence="4" id="KW-1185">Reference proteome</keyword>
<feature type="compositionally biased region" description="Acidic residues" evidence="1">
    <location>
        <begin position="716"/>
        <end position="726"/>
    </location>
</feature>
<sequence>MGVNGFLAVPSASLFTQLIALTSTRPAHQGFFCLQPEVTHFKALAVQPGLTITVGTEGQPSPSQVTMDPPDTYPSREGLEDAASSAAISGIVGFERADIPPSIQSRPPRLGPIMSILSKPDAMVETPERETPPERIRDSWVSFASTNDGRASLVPSIFSKRGSTRYSVRQDSMESPVSVISPLSLDQRKDSIGNDNVYACTFCEAEFSEKRDWKEHETALHGIREHFPCTLCPAAFSQLSLLVAHGEQEHGISPGHRAPAEPDRCFVSQSAWGCGFCAAYFSSKEDYLSHVDDHYEGGQDRSHWEHSFVIKALLHQPIIESAWASLVNKEEQETGAVLRFYWDPSASNSSDTTDSFSLRHHLEFFATGKSTAAEVVDMAFRMAQKRTEVNVSHFRPRVFAQNTGEMFANPSLVQPKGQGLPKPSEGLGPATLTPSGSSEPQMVLPLSSTPSTFASLTANKRAVGNAVASSTILARVGAGPPRSSLVPANPSKNAGQLMQGFQQPVAKHGFGALRRTDSNRNLGVLSNKGTRGIADTPRNTASHTTLDTPRPIAPPVLVDDAADQHPGSSTEHSPISPRGPGLVAPAQQSPESSVRTYFSSSTLSNHTRDTSTWVDDSTSEMVSDENLSETDSWLPEESSAGARTWRVAFRQSVDRGMGALWARYNLHFTALIREHVGGQRSGHSPQSWDSSGRVHKGTPSRYGAARGLRPPSRSVDDEDEDDDDDGDGYRPSSSLSKNSPGSTKRFACPFRKHDPSKYNIQEHEVCAVRSWSAISRLKEHLYRRHYKMHCQNCKETFSDARDLAEHEMMVQGCEISDRSVPSDITSYQEKQLKSRKHNARRRSDEEKWCDIYGLLFPNEQIPSPYPEATEDLRPSSSEAQSSLQFQHFLLNTMPQLFTQSAEEYFGQQIQSRQALSMEIIPDLIQSSLRKAFKAWESGGNDSEVSAREASIALGSFQPELTITTPPHTQPSGIYQTPPMSATMPVEQSNGNFEHMGRTDIGFASDMTQLGGQFSNETFLSPVTSAASGYNNPSGFTQYQGGDWDGGLGLVNNSATHTLFSDEGINMMSQYRTYHQG</sequence>
<reference evidence="3" key="1">
    <citation type="journal article" date="2023" name="Mol. Phylogenet. Evol.">
        <title>Genome-scale phylogeny and comparative genomics of the fungal order Sordariales.</title>
        <authorList>
            <person name="Hensen N."/>
            <person name="Bonometti L."/>
            <person name="Westerberg I."/>
            <person name="Brannstrom I.O."/>
            <person name="Guillou S."/>
            <person name="Cros-Aarteil S."/>
            <person name="Calhoun S."/>
            <person name="Haridas S."/>
            <person name="Kuo A."/>
            <person name="Mondo S."/>
            <person name="Pangilinan J."/>
            <person name="Riley R."/>
            <person name="LaButti K."/>
            <person name="Andreopoulos B."/>
            <person name="Lipzen A."/>
            <person name="Chen C."/>
            <person name="Yan M."/>
            <person name="Daum C."/>
            <person name="Ng V."/>
            <person name="Clum A."/>
            <person name="Steindorff A."/>
            <person name="Ohm R.A."/>
            <person name="Martin F."/>
            <person name="Silar P."/>
            <person name="Natvig D.O."/>
            <person name="Lalanne C."/>
            <person name="Gautier V."/>
            <person name="Ament-Velasquez S.L."/>
            <person name="Kruys A."/>
            <person name="Hutchinson M.I."/>
            <person name="Powell A.J."/>
            <person name="Barry K."/>
            <person name="Miller A.N."/>
            <person name="Grigoriev I.V."/>
            <person name="Debuchy R."/>
            <person name="Gladieux P."/>
            <person name="Hiltunen Thoren M."/>
            <person name="Johannesson H."/>
        </authorList>
    </citation>
    <scope>NUCLEOTIDE SEQUENCE</scope>
    <source>
        <strain evidence="3">PSN324</strain>
    </source>
</reference>
<dbReference type="PANTHER" id="PTHR38166:SF1">
    <property type="entry name" value="C2H2-TYPE DOMAIN-CONTAINING PROTEIN"/>
    <property type="match status" value="1"/>
</dbReference>
<feature type="compositionally biased region" description="Polar residues" evidence="1">
    <location>
        <begin position="586"/>
        <end position="621"/>
    </location>
</feature>
<feature type="compositionally biased region" description="Polar residues" evidence="1">
    <location>
        <begin position="537"/>
        <end position="547"/>
    </location>
</feature>
<evidence type="ECO:0000256" key="1">
    <source>
        <dbReference type="SAM" id="MobiDB-lite"/>
    </source>
</evidence>
<dbReference type="SUPFAM" id="SSF57667">
    <property type="entry name" value="beta-beta-alpha zinc fingers"/>
    <property type="match status" value="1"/>
</dbReference>
<protein>
    <recommendedName>
        <fullName evidence="2">C2H2-type domain-containing protein</fullName>
    </recommendedName>
</protein>
<comment type="caution">
    <text evidence="3">The sequence shown here is derived from an EMBL/GenBank/DDBJ whole genome shotgun (WGS) entry which is preliminary data.</text>
</comment>
<feature type="domain" description="C2H2-type" evidence="2">
    <location>
        <begin position="229"/>
        <end position="250"/>
    </location>
</feature>
<feature type="compositionally biased region" description="Polar residues" evidence="1">
    <location>
        <begin position="432"/>
        <end position="443"/>
    </location>
</feature>
<feature type="region of interest" description="Disordered" evidence="1">
    <location>
        <begin position="677"/>
        <end position="750"/>
    </location>
</feature>
<dbReference type="Proteomes" id="UP001321749">
    <property type="component" value="Unassembled WGS sequence"/>
</dbReference>
<name>A0AAV9HWP5_9PEZI</name>
<gene>
    <name evidence="3" type="ORF">QBC42DRAFT_265412</name>
</gene>
<evidence type="ECO:0000313" key="4">
    <source>
        <dbReference type="Proteomes" id="UP001321749"/>
    </source>
</evidence>
<evidence type="ECO:0000313" key="3">
    <source>
        <dbReference type="EMBL" id="KAK4463506.1"/>
    </source>
</evidence>
<proteinExistence type="predicted"/>
<dbReference type="SMART" id="SM00355">
    <property type="entry name" value="ZnF_C2H2"/>
    <property type="match status" value="4"/>
</dbReference>
<accession>A0AAV9HWP5</accession>
<dbReference type="EMBL" id="MU864958">
    <property type="protein sequence ID" value="KAK4463506.1"/>
    <property type="molecule type" value="Genomic_DNA"/>
</dbReference>
<reference evidence="3" key="2">
    <citation type="submission" date="2023-06" db="EMBL/GenBank/DDBJ databases">
        <authorList>
            <consortium name="Lawrence Berkeley National Laboratory"/>
            <person name="Mondo S.J."/>
            <person name="Hensen N."/>
            <person name="Bonometti L."/>
            <person name="Westerberg I."/>
            <person name="Brannstrom I.O."/>
            <person name="Guillou S."/>
            <person name="Cros-Aarteil S."/>
            <person name="Calhoun S."/>
            <person name="Haridas S."/>
            <person name="Kuo A."/>
            <person name="Pangilinan J."/>
            <person name="Riley R."/>
            <person name="Labutti K."/>
            <person name="Andreopoulos B."/>
            <person name="Lipzen A."/>
            <person name="Chen C."/>
            <person name="Yanf M."/>
            <person name="Daum C."/>
            <person name="Ng V."/>
            <person name="Clum A."/>
            <person name="Steindorff A."/>
            <person name="Ohm R."/>
            <person name="Martin F."/>
            <person name="Silar P."/>
            <person name="Natvig D."/>
            <person name="Lalanne C."/>
            <person name="Gautier V."/>
            <person name="Ament-Velasquez S.L."/>
            <person name="Kruys A."/>
            <person name="Hutchinson M.I."/>
            <person name="Powell A.J."/>
            <person name="Barry K."/>
            <person name="Miller A.N."/>
            <person name="Grigoriev I.V."/>
            <person name="Debuchy R."/>
            <person name="Gladieux P."/>
            <person name="Thoren M.H."/>
            <person name="Johannesson H."/>
        </authorList>
    </citation>
    <scope>NUCLEOTIDE SEQUENCE</scope>
    <source>
        <strain evidence="3">PSN324</strain>
    </source>
</reference>
<dbReference type="PANTHER" id="PTHR38166">
    <property type="entry name" value="C2H2-TYPE DOMAIN-CONTAINING PROTEIN-RELATED"/>
    <property type="match status" value="1"/>
</dbReference>
<feature type="compositionally biased region" description="Low complexity" evidence="1">
    <location>
        <begin position="732"/>
        <end position="742"/>
    </location>
</feature>